<evidence type="ECO:0000313" key="2">
    <source>
        <dbReference type="EMBL" id="TQN44897.1"/>
    </source>
</evidence>
<organism evidence="2 3">
    <name type="scientific">Humibacillus xanthopallidus</name>
    <dbReference type="NCBI Taxonomy" id="412689"/>
    <lineage>
        <taxon>Bacteria</taxon>
        <taxon>Bacillati</taxon>
        <taxon>Actinomycetota</taxon>
        <taxon>Actinomycetes</taxon>
        <taxon>Micrococcales</taxon>
        <taxon>Intrasporangiaceae</taxon>
        <taxon>Humibacillus</taxon>
    </lineage>
</organism>
<protein>
    <submittedName>
        <fullName evidence="2">Uncharacterized protein</fullName>
    </submittedName>
</protein>
<feature type="transmembrane region" description="Helical" evidence="1">
    <location>
        <begin position="67"/>
        <end position="86"/>
    </location>
</feature>
<gene>
    <name evidence="2" type="ORF">FHX52_4118</name>
</gene>
<comment type="caution">
    <text evidence="2">The sequence shown here is derived from an EMBL/GenBank/DDBJ whole genome shotgun (WGS) entry which is preliminary data.</text>
</comment>
<name>A0A543PLE1_9MICO</name>
<keyword evidence="1" id="KW-0472">Membrane</keyword>
<keyword evidence="1" id="KW-1133">Transmembrane helix</keyword>
<feature type="transmembrane region" description="Helical" evidence="1">
    <location>
        <begin position="98"/>
        <end position="120"/>
    </location>
</feature>
<dbReference type="Proteomes" id="UP000320085">
    <property type="component" value="Unassembled WGS sequence"/>
</dbReference>
<dbReference type="RefSeq" id="WP_141824192.1">
    <property type="nucleotide sequence ID" value="NZ_BAAAQC010000009.1"/>
</dbReference>
<keyword evidence="1" id="KW-0812">Transmembrane</keyword>
<accession>A0A543PLE1</accession>
<feature type="transmembrane region" description="Helical" evidence="1">
    <location>
        <begin position="21"/>
        <end position="47"/>
    </location>
</feature>
<evidence type="ECO:0000313" key="3">
    <source>
        <dbReference type="Proteomes" id="UP000320085"/>
    </source>
</evidence>
<dbReference type="AlphaFoldDB" id="A0A543PLE1"/>
<sequence>MSTEVRPTQPGQQLRSAWVAVALSPVGFIASLLVMLAVSTVLGLPILTAGDDVIMGGTREPTLLGTLLVIGAGAATALALPVYALVQSLRARRAGHPNTTAAAVAAGALIVLVVVLPPLWQVMMSAGTA</sequence>
<reference evidence="2 3" key="1">
    <citation type="submission" date="2019-06" db="EMBL/GenBank/DDBJ databases">
        <title>Sequencing the genomes of 1000 actinobacteria strains.</title>
        <authorList>
            <person name="Klenk H.-P."/>
        </authorList>
    </citation>
    <scope>NUCLEOTIDE SEQUENCE [LARGE SCALE GENOMIC DNA]</scope>
    <source>
        <strain evidence="2 3">DSM 21776</strain>
    </source>
</reference>
<evidence type="ECO:0000256" key="1">
    <source>
        <dbReference type="SAM" id="Phobius"/>
    </source>
</evidence>
<proteinExistence type="predicted"/>
<dbReference type="EMBL" id="VFQF01000003">
    <property type="protein sequence ID" value="TQN44897.1"/>
    <property type="molecule type" value="Genomic_DNA"/>
</dbReference>